<feature type="transmembrane region" description="Helical" evidence="5">
    <location>
        <begin position="127"/>
        <end position="145"/>
    </location>
</feature>
<feature type="transmembrane region" description="Helical" evidence="5">
    <location>
        <begin position="101"/>
        <end position="121"/>
    </location>
</feature>
<dbReference type="RefSeq" id="WP_211144445.1">
    <property type="nucleotide sequence ID" value="NZ_JAEEGB010000038.1"/>
</dbReference>
<dbReference type="SUPFAM" id="SSF48452">
    <property type="entry name" value="TPR-like"/>
    <property type="match status" value="1"/>
</dbReference>
<dbReference type="Gene3D" id="1.25.40.10">
    <property type="entry name" value="Tetratricopeptide repeat domain"/>
    <property type="match status" value="1"/>
</dbReference>
<feature type="transmembrane region" description="Helical" evidence="5">
    <location>
        <begin position="157"/>
        <end position="184"/>
    </location>
</feature>
<sequence length="589" mass="68920">MRYLLLIAAILLVPYNLLPVSVCGAILLLICSIYLLKIEKSLIVNKYIFYSILFLNVIAMLSLIYSKNINLFFDGFITYLAILMFYLLFTNLHMPKVLDYFTYIISISTFIFIIFQGLILNKRIDGTFGYANTYGLLLLIGLYMNEIRAEQKLKSSIQWVLILGILFTESRNTFIYLFIFALICYFAEYKEKNYRIAINFFTTIIFYGLVKYFGLGTAFVIPVFYIPLYYFYDKSSAKIKKQISLFFAIAIIISLSLLVFGKFNFNTRVSNISLNSGSLQERFIYYEDCFQSIIKNPLGDGINSFVYKQYKGQSAFYDIKYIHNSLLQVCYDLGILGLAVFIFIFIYGLYIILKLKKDRLKVLKLAMFLTIYFHSLLDFDFSFTSIFIIVVMIMSFSDKSNSFTIGNSVKVSMISLGLIVSVYILIINSLTFLGNLYAKNDINKSITFYRANKAITIKNPDVYVLMAQVYRNNNMYQGCLANLKLAEQVNNEDPRIKMNIAFTYERLGDIENTIKYFDIVLDCEKYYYQIYQKYYVYLDNAYKKTNDYKYKTEINNLKDIYYKNFNRLNKRAVFLKNQLNGNFDYTVNQ</sequence>
<feature type="transmembrane region" description="Helical" evidence="5">
    <location>
        <begin position="365"/>
        <end position="394"/>
    </location>
</feature>
<dbReference type="InterPro" id="IPR011990">
    <property type="entry name" value="TPR-like_helical_dom_sf"/>
</dbReference>
<evidence type="ECO:0000259" key="6">
    <source>
        <dbReference type="Pfam" id="PF04932"/>
    </source>
</evidence>
<feature type="transmembrane region" description="Helical" evidence="5">
    <location>
        <begin position="204"/>
        <end position="231"/>
    </location>
</feature>
<evidence type="ECO:0000256" key="1">
    <source>
        <dbReference type="ARBA" id="ARBA00004141"/>
    </source>
</evidence>
<keyword evidence="4 5" id="KW-0472">Membrane</keyword>
<dbReference type="InterPro" id="IPR007016">
    <property type="entry name" value="O-antigen_ligase-rel_domated"/>
</dbReference>
<comment type="caution">
    <text evidence="7">The sequence shown here is derived from an EMBL/GenBank/DDBJ whole genome shotgun (WGS) entry which is preliminary data.</text>
</comment>
<feature type="transmembrane region" description="Helical" evidence="5">
    <location>
        <begin position="47"/>
        <end position="65"/>
    </location>
</feature>
<evidence type="ECO:0000256" key="2">
    <source>
        <dbReference type="ARBA" id="ARBA00022692"/>
    </source>
</evidence>
<evidence type="ECO:0000313" key="7">
    <source>
        <dbReference type="EMBL" id="MBI6875084.1"/>
    </source>
</evidence>
<name>A0A934M324_9CLOT</name>
<protein>
    <submittedName>
        <fullName evidence="7">O-antigen ligase family protein</fullName>
    </submittedName>
</protein>
<feature type="transmembrane region" description="Helical" evidence="5">
    <location>
        <begin position="71"/>
        <end position="89"/>
    </location>
</feature>
<comment type="subcellular location">
    <subcellularLocation>
        <location evidence="1">Membrane</location>
        <topology evidence="1">Multi-pass membrane protein</topology>
    </subcellularLocation>
</comment>
<feature type="transmembrane region" description="Helical" evidence="5">
    <location>
        <begin position="6"/>
        <end position="35"/>
    </location>
</feature>
<dbReference type="PANTHER" id="PTHR37422:SF13">
    <property type="entry name" value="LIPOPOLYSACCHARIDE BIOSYNTHESIS PROTEIN PA4999-RELATED"/>
    <property type="match status" value="1"/>
</dbReference>
<evidence type="ECO:0000313" key="8">
    <source>
        <dbReference type="Proteomes" id="UP000622687"/>
    </source>
</evidence>
<dbReference type="Proteomes" id="UP000622687">
    <property type="component" value="Unassembled WGS sequence"/>
</dbReference>
<evidence type="ECO:0000256" key="5">
    <source>
        <dbReference type="SAM" id="Phobius"/>
    </source>
</evidence>
<evidence type="ECO:0000256" key="4">
    <source>
        <dbReference type="ARBA" id="ARBA00023136"/>
    </source>
</evidence>
<dbReference type="AlphaFoldDB" id="A0A934M324"/>
<dbReference type="GO" id="GO:0016020">
    <property type="term" value="C:membrane"/>
    <property type="evidence" value="ECO:0007669"/>
    <property type="project" value="UniProtKB-SubCell"/>
</dbReference>
<feature type="transmembrane region" description="Helical" evidence="5">
    <location>
        <begin position="333"/>
        <end position="353"/>
    </location>
</feature>
<organism evidence="7 8">
    <name type="scientific">Clostridium aciditolerans</name>
    <dbReference type="NCBI Taxonomy" id="339861"/>
    <lineage>
        <taxon>Bacteria</taxon>
        <taxon>Bacillati</taxon>
        <taxon>Bacillota</taxon>
        <taxon>Clostridia</taxon>
        <taxon>Eubacteriales</taxon>
        <taxon>Clostridiaceae</taxon>
        <taxon>Clostridium</taxon>
    </lineage>
</organism>
<reference evidence="7" key="1">
    <citation type="submission" date="2020-12" db="EMBL/GenBank/DDBJ databases">
        <title>Clostridium thailandense sp. nov., a novel acetogenic bacterium isolated from peat land soil in Thailand.</title>
        <authorList>
            <person name="Chaikitkaew S."/>
            <person name="Birkeland N.K."/>
        </authorList>
    </citation>
    <scope>NUCLEOTIDE SEQUENCE</scope>
    <source>
        <strain evidence="7">DSM 17425</strain>
    </source>
</reference>
<evidence type="ECO:0000256" key="3">
    <source>
        <dbReference type="ARBA" id="ARBA00022989"/>
    </source>
</evidence>
<feature type="transmembrane region" description="Helical" evidence="5">
    <location>
        <begin position="414"/>
        <end position="438"/>
    </location>
</feature>
<gene>
    <name evidence="7" type="ORF">I6U51_20635</name>
</gene>
<accession>A0A934M324</accession>
<feature type="transmembrane region" description="Helical" evidence="5">
    <location>
        <begin position="243"/>
        <end position="261"/>
    </location>
</feature>
<keyword evidence="3 5" id="KW-1133">Transmembrane helix</keyword>
<proteinExistence type="predicted"/>
<dbReference type="InterPro" id="IPR051533">
    <property type="entry name" value="WaaL-like"/>
</dbReference>
<dbReference type="InterPro" id="IPR019734">
    <property type="entry name" value="TPR_rpt"/>
</dbReference>
<keyword evidence="2 5" id="KW-0812">Transmembrane</keyword>
<dbReference type="PANTHER" id="PTHR37422">
    <property type="entry name" value="TEICHURONIC ACID BIOSYNTHESIS PROTEIN TUAE"/>
    <property type="match status" value="1"/>
</dbReference>
<keyword evidence="7" id="KW-0436">Ligase</keyword>
<keyword evidence="8" id="KW-1185">Reference proteome</keyword>
<dbReference type="Pfam" id="PF04932">
    <property type="entry name" value="Wzy_C"/>
    <property type="match status" value="1"/>
</dbReference>
<dbReference type="GO" id="GO:0016874">
    <property type="term" value="F:ligase activity"/>
    <property type="evidence" value="ECO:0007669"/>
    <property type="project" value="UniProtKB-KW"/>
</dbReference>
<dbReference type="SMART" id="SM00028">
    <property type="entry name" value="TPR"/>
    <property type="match status" value="2"/>
</dbReference>
<dbReference type="EMBL" id="JAEEGB010000038">
    <property type="protein sequence ID" value="MBI6875084.1"/>
    <property type="molecule type" value="Genomic_DNA"/>
</dbReference>
<feature type="domain" description="O-antigen ligase-related" evidence="6">
    <location>
        <begin position="159"/>
        <end position="342"/>
    </location>
</feature>